<reference evidence="3 4" key="1">
    <citation type="submission" date="2020-03" db="EMBL/GenBank/DDBJ databases">
        <title>Roseomonas selenitidurans sp. nov. isolated from urban soil.</title>
        <authorList>
            <person name="Liu H."/>
        </authorList>
    </citation>
    <scope>NUCLEOTIDE SEQUENCE [LARGE SCALE GENOMIC DNA]</scope>
    <source>
        <strain evidence="3 4">BU-1</strain>
    </source>
</reference>
<dbReference type="Gene3D" id="2.150.10.10">
    <property type="entry name" value="Serralysin-like metalloprotease, C-terminal"/>
    <property type="match status" value="2"/>
</dbReference>
<feature type="non-terminal residue" evidence="3">
    <location>
        <position position="1"/>
    </location>
</feature>
<keyword evidence="4" id="KW-1185">Reference proteome</keyword>
<dbReference type="InterPro" id="IPR011049">
    <property type="entry name" value="Serralysin-like_metalloprot_C"/>
</dbReference>
<dbReference type="SUPFAM" id="SSF51120">
    <property type="entry name" value="beta-Roll"/>
    <property type="match status" value="2"/>
</dbReference>
<sequence>VSFNLDANAGVRFVEHLVLTGTANLNGTGNALANSLTGNAGNNLLNGGAGADTLNGGAGADTLLGGAGNDLYIVDATTDRVFETTTATSTVDAGGIDTVQSSVSFNLDANAGVRFVEHLVLTGTANLNGTGNALANTLTGNAGRNQLNGGAGNDVLNGGAGADTMLGGAGNDTFIFNAALGAGNIDTIVDFNVLEDQIRLDSAIFLGLSTGTLASGAFAANLTGQPATGLHRITYETDTGRLFYDSDGVGSAARVQFADLTSGLALTSSDFFVF</sequence>
<proteinExistence type="predicted"/>
<dbReference type="PRINTS" id="PR00313">
    <property type="entry name" value="CABNDNGRPT"/>
</dbReference>
<accession>A0ABX1EBW9</accession>
<dbReference type="Proteomes" id="UP000787635">
    <property type="component" value="Unassembled WGS sequence"/>
</dbReference>
<evidence type="ECO:0000313" key="4">
    <source>
        <dbReference type="Proteomes" id="UP000787635"/>
    </source>
</evidence>
<evidence type="ECO:0000313" key="3">
    <source>
        <dbReference type="EMBL" id="NKC34333.1"/>
    </source>
</evidence>
<dbReference type="InterPro" id="IPR001343">
    <property type="entry name" value="Hemolysn_Ca-bd"/>
</dbReference>
<dbReference type="PANTHER" id="PTHR38340">
    <property type="entry name" value="S-LAYER PROTEIN"/>
    <property type="match status" value="1"/>
</dbReference>
<dbReference type="PANTHER" id="PTHR38340:SF1">
    <property type="entry name" value="S-LAYER PROTEIN"/>
    <property type="match status" value="1"/>
</dbReference>
<comment type="caution">
    <text evidence="3">The sequence shown here is derived from an EMBL/GenBank/DDBJ whole genome shotgun (WGS) entry which is preliminary data.</text>
</comment>
<evidence type="ECO:0000256" key="2">
    <source>
        <dbReference type="ARBA" id="ARBA00022525"/>
    </source>
</evidence>
<keyword evidence="2" id="KW-0964">Secreted</keyword>
<dbReference type="InterPro" id="IPR050557">
    <property type="entry name" value="RTX_toxin/Mannuronan_C5-epim"/>
</dbReference>
<dbReference type="Pfam" id="PF00353">
    <property type="entry name" value="HemolysinCabind"/>
    <property type="match status" value="2"/>
</dbReference>
<dbReference type="EMBL" id="JAAVNE010000078">
    <property type="protein sequence ID" value="NKC34333.1"/>
    <property type="molecule type" value="Genomic_DNA"/>
</dbReference>
<gene>
    <name evidence="3" type="ORF">HEQ75_26005</name>
</gene>
<organism evidence="3 4">
    <name type="scientific">Falsiroseomonas selenitidurans</name>
    <dbReference type="NCBI Taxonomy" id="2716335"/>
    <lineage>
        <taxon>Bacteria</taxon>
        <taxon>Pseudomonadati</taxon>
        <taxon>Pseudomonadota</taxon>
        <taxon>Alphaproteobacteria</taxon>
        <taxon>Acetobacterales</taxon>
        <taxon>Roseomonadaceae</taxon>
        <taxon>Falsiroseomonas</taxon>
    </lineage>
</organism>
<name>A0ABX1EBW9_9PROT</name>
<protein>
    <submittedName>
        <fullName evidence="3">Calcium-binding protein</fullName>
    </submittedName>
</protein>
<comment type="subcellular location">
    <subcellularLocation>
        <location evidence="1">Secreted</location>
    </subcellularLocation>
</comment>
<evidence type="ECO:0000256" key="1">
    <source>
        <dbReference type="ARBA" id="ARBA00004613"/>
    </source>
</evidence>